<evidence type="ECO:0000313" key="1">
    <source>
        <dbReference type="EMBL" id="GIX87710.1"/>
    </source>
</evidence>
<comment type="caution">
    <text evidence="1">The sequence shown here is derived from an EMBL/GenBank/DDBJ whole genome shotgun (WGS) entry which is preliminary data.</text>
</comment>
<reference evidence="1 2" key="1">
    <citation type="submission" date="2021-06" db="EMBL/GenBank/DDBJ databases">
        <title>Caerostris extrusa draft genome.</title>
        <authorList>
            <person name="Kono N."/>
            <person name="Arakawa K."/>
        </authorList>
    </citation>
    <scope>NUCLEOTIDE SEQUENCE [LARGE SCALE GENOMIC DNA]</scope>
</reference>
<name>A0AAV4NVD5_CAEEX</name>
<organism evidence="1 2">
    <name type="scientific">Caerostris extrusa</name>
    <name type="common">Bark spider</name>
    <name type="synonym">Caerostris bankana</name>
    <dbReference type="NCBI Taxonomy" id="172846"/>
    <lineage>
        <taxon>Eukaryota</taxon>
        <taxon>Metazoa</taxon>
        <taxon>Ecdysozoa</taxon>
        <taxon>Arthropoda</taxon>
        <taxon>Chelicerata</taxon>
        <taxon>Arachnida</taxon>
        <taxon>Araneae</taxon>
        <taxon>Araneomorphae</taxon>
        <taxon>Entelegynae</taxon>
        <taxon>Araneoidea</taxon>
        <taxon>Araneidae</taxon>
        <taxon>Caerostris</taxon>
    </lineage>
</organism>
<sequence length="71" mass="7834">MPAATQAFCFLGQWSVPFGGRENDRRGELEQNFCCPLLQTSLPVSLANISSPIGSETLAAPVRFQWDFSIE</sequence>
<evidence type="ECO:0000313" key="2">
    <source>
        <dbReference type="Proteomes" id="UP001054945"/>
    </source>
</evidence>
<dbReference type="Proteomes" id="UP001054945">
    <property type="component" value="Unassembled WGS sequence"/>
</dbReference>
<dbReference type="EMBL" id="BPLR01021262">
    <property type="protein sequence ID" value="GIX87710.1"/>
    <property type="molecule type" value="Genomic_DNA"/>
</dbReference>
<dbReference type="AlphaFoldDB" id="A0AAV4NVD5"/>
<gene>
    <name evidence="1" type="ORF">CEXT_57501</name>
</gene>
<proteinExistence type="predicted"/>
<accession>A0AAV4NVD5</accession>
<protein>
    <submittedName>
        <fullName evidence="1">Uncharacterized protein</fullName>
    </submittedName>
</protein>
<keyword evidence="2" id="KW-1185">Reference proteome</keyword>